<evidence type="ECO:0000256" key="5">
    <source>
        <dbReference type="ARBA" id="ARBA00033748"/>
    </source>
</evidence>
<dbReference type="EC" id="1.14.-.-" evidence="7"/>
<dbReference type="PANTHER" id="PTHR30011">
    <property type="entry name" value="ALKANESULFONATE MONOOXYGENASE-RELATED"/>
    <property type="match status" value="1"/>
</dbReference>
<evidence type="ECO:0000256" key="2">
    <source>
        <dbReference type="ARBA" id="ARBA00022643"/>
    </source>
</evidence>
<keyword evidence="3 7" id="KW-0560">Oxidoreductase</keyword>
<dbReference type="Pfam" id="PF00296">
    <property type="entry name" value="Bac_luciferase"/>
    <property type="match status" value="1"/>
</dbReference>
<dbReference type="PIRSF" id="PIRSF000337">
    <property type="entry name" value="NTA_MOA"/>
    <property type="match status" value="1"/>
</dbReference>
<evidence type="ECO:0000313" key="7">
    <source>
        <dbReference type="EMBL" id="MDV6271200.1"/>
    </source>
</evidence>
<dbReference type="Gene3D" id="3.20.20.30">
    <property type="entry name" value="Luciferase-like domain"/>
    <property type="match status" value="1"/>
</dbReference>
<comment type="similarity">
    <text evidence="5">Belongs to the NtaA/SnaA/DszA monooxygenase family.</text>
</comment>
<reference evidence="7 8" key="1">
    <citation type="submission" date="2023-10" db="EMBL/GenBank/DDBJ databases">
        <title>Development of a sustainable strategy for remediation of hydrocarbon-contaminated territories based on the waste exchange concept.</title>
        <authorList>
            <person name="Krivoruchko A."/>
        </authorList>
    </citation>
    <scope>NUCLEOTIDE SEQUENCE [LARGE SCALE GENOMIC DNA]</scope>
    <source>
        <strain evidence="7 8">IEGM 1203</strain>
    </source>
</reference>
<keyword evidence="2" id="KW-0288">FMN</keyword>
<evidence type="ECO:0000313" key="8">
    <source>
        <dbReference type="Proteomes" id="UP001185927"/>
    </source>
</evidence>
<feature type="domain" description="Luciferase-like" evidence="6">
    <location>
        <begin position="37"/>
        <end position="391"/>
    </location>
</feature>
<proteinExistence type="inferred from homology"/>
<dbReference type="NCBIfam" id="TIGR03860">
    <property type="entry name" value="FMN_nitrolo"/>
    <property type="match status" value="1"/>
</dbReference>
<sequence>MTDTESNSQGSPKRRMVLIQTLGFGDGFWSVGTDAADGPMAYPSVLHTVQRCEEGKYDAVFQGDTVQTTPAALRFPLYRSSPFEPITLMSYLAAHTENIGIIATASTTYSEPYNLARQFASMDLLSGGRAGWNVVTSGTGEDYRNFGLDELPSHGDRYRRATEFVEVTRALWRSWDRDAASVRPDRSVDIDPDKIHKINHVGEHFRVQGPLNVPQPAQIDPVIVQAGASPEGIDLAASIADIVFSLQPTPQQGRDYVEHIHTRSRELRPEVSPPIVVAGIRCFVGTTQEEAVVKRRKFLAGIDFEANRSRVELFLGISLSDLPLDEPIPLDRLPDASDFQRHQGFYRRYWEYAVLERATVRDLVQLDLHWVVVGSAQTVAQEMAGRFDAGICDGYNFQAADVESFELMIDLVVPILQKQGYVQKEYASPHLRTNLGRVLES</sequence>
<dbReference type="GO" id="GO:0004497">
    <property type="term" value="F:monooxygenase activity"/>
    <property type="evidence" value="ECO:0007669"/>
    <property type="project" value="UniProtKB-KW"/>
</dbReference>
<dbReference type="EMBL" id="JAWLKB010000034">
    <property type="protein sequence ID" value="MDV6271200.1"/>
    <property type="molecule type" value="Genomic_DNA"/>
</dbReference>
<keyword evidence="8" id="KW-1185">Reference proteome</keyword>
<evidence type="ECO:0000256" key="3">
    <source>
        <dbReference type="ARBA" id="ARBA00023002"/>
    </source>
</evidence>
<accession>A0ABU4C452</accession>
<dbReference type="SUPFAM" id="SSF51679">
    <property type="entry name" value="Bacterial luciferase-like"/>
    <property type="match status" value="1"/>
</dbReference>
<evidence type="ECO:0000259" key="6">
    <source>
        <dbReference type="Pfam" id="PF00296"/>
    </source>
</evidence>
<dbReference type="InterPro" id="IPR051260">
    <property type="entry name" value="Diverse_substr_monoxygenases"/>
</dbReference>
<organism evidence="7 8">
    <name type="scientific">Rhodococcus globerulus</name>
    <dbReference type="NCBI Taxonomy" id="33008"/>
    <lineage>
        <taxon>Bacteria</taxon>
        <taxon>Bacillati</taxon>
        <taxon>Actinomycetota</taxon>
        <taxon>Actinomycetes</taxon>
        <taxon>Mycobacteriales</taxon>
        <taxon>Nocardiaceae</taxon>
        <taxon>Rhodococcus</taxon>
    </lineage>
</organism>
<dbReference type="Proteomes" id="UP001185927">
    <property type="component" value="Unassembled WGS sequence"/>
</dbReference>
<dbReference type="InterPro" id="IPR011251">
    <property type="entry name" value="Luciferase-like_dom"/>
</dbReference>
<evidence type="ECO:0000256" key="1">
    <source>
        <dbReference type="ARBA" id="ARBA00022630"/>
    </source>
</evidence>
<dbReference type="RefSeq" id="WP_317545661.1">
    <property type="nucleotide sequence ID" value="NZ_JAWLKB010000034.1"/>
</dbReference>
<comment type="caution">
    <text evidence="7">The sequence shown here is derived from an EMBL/GenBank/DDBJ whole genome shotgun (WGS) entry which is preliminary data.</text>
</comment>
<dbReference type="PANTHER" id="PTHR30011:SF16">
    <property type="entry name" value="C2H2 FINGER DOMAIN TRANSCRIPTION FACTOR (EUROFUNG)-RELATED"/>
    <property type="match status" value="1"/>
</dbReference>
<dbReference type="InterPro" id="IPR036661">
    <property type="entry name" value="Luciferase-like_sf"/>
</dbReference>
<dbReference type="InterPro" id="IPR016215">
    <property type="entry name" value="NTA_MOA"/>
</dbReference>
<gene>
    <name evidence="7" type="ORF">R3Q16_31750</name>
</gene>
<name>A0ABU4C452_RHOGO</name>
<evidence type="ECO:0000256" key="4">
    <source>
        <dbReference type="ARBA" id="ARBA00023033"/>
    </source>
</evidence>
<keyword evidence="4 7" id="KW-0503">Monooxygenase</keyword>
<protein>
    <submittedName>
        <fullName evidence="7">NtaA/DmoA family FMN-dependent monooxygenase</fullName>
        <ecNumber evidence="7">1.14.-.-</ecNumber>
    </submittedName>
</protein>
<keyword evidence="1" id="KW-0285">Flavoprotein</keyword>